<evidence type="ECO:0000256" key="1">
    <source>
        <dbReference type="ARBA" id="ARBA00004651"/>
    </source>
</evidence>
<protein>
    <submittedName>
        <fullName evidence="9">Rod shape-determining protein MreD</fullName>
    </submittedName>
</protein>
<evidence type="ECO:0000256" key="2">
    <source>
        <dbReference type="ARBA" id="ARBA00007776"/>
    </source>
</evidence>
<reference evidence="9 10" key="1">
    <citation type="submission" date="2016-10" db="EMBL/GenBank/DDBJ databases">
        <authorList>
            <person name="de Groot N.N."/>
        </authorList>
    </citation>
    <scope>NUCLEOTIDE SEQUENCE [LARGE SCALE GENOMIC DNA]</scope>
    <source>
        <strain evidence="9 10">DSM 45610</strain>
    </source>
</reference>
<evidence type="ECO:0000256" key="8">
    <source>
        <dbReference type="SAM" id="Phobius"/>
    </source>
</evidence>
<dbReference type="OrthoDB" id="2678464at2"/>
<evidence type="ECO:0000256" key="3">
    <source>
        <dbReference type="ARBA" id="ARBA00022475"/>
    </source>
</evidence>
<evidence type="ECO:0000256" key="6">
    <source>
        <dbReference type="ARBA" id="ARBA00022989"/>
    </source>
</evidence>
<dbReference type="Pfam" id="PF04093">
    <property type="entry name" value="MreD"/>
    <property type="match status" value="1"/>
</dbReference>
<sequence length="176" mass="19669">MSTWILIGFLSFLFLLDGTILPPFLPQDWGSDVVLIPQLVVSGIIILSLYRGRRIGLLYGFFFGLFYDLAYGGAVGIYAFSTASIGYIAGQISRQFVSGPIMALLTTGIGQAIHLSMVYGWVRLFQLTQVGINDAFIYRIIPSILFNTLIAFPIYHGIQWIFRRYSPHSGSLFGKR</sequence>
<accession>A0A1H2S3R7</accession>
<keyword evidence="10" id="KW-1185">Reference proteome</keyword>
<evidence type="ECO:0000256" key="7">
    <source>
        <dbReference type="ARBA" id="ARBA00023136"/>
    </source>
</evidence>
<dbReference type="EMBL" id="FNNQ01000002">
    <property type="protein sequence ID" value="SDW26150.1"/>
    <property type="molecule type" value="Genomic_DNA"/>
</dbReference>
<feature type="transmembrane region" description="Helical" evidence="8">
    <location>
        <begin position="136"/>
        <end position="158"/>
    </location>
</feature>
<dbReference type="STRING" id="1048340.SAMN05444487_10290"/>
<dbReference type="NCBIfam" id="TIGR03426">
    <property type="entry name" value="shape_MreD"/>
    <property type="match status" value="1"/>
</dbReference>
<dbReference type="RefSeq" id="WP_091735705.1">
    <property type="nucleotide sequence ID" value="NZ_FNNQ01000002.1"/>
</dbReference>
<keyword evidence="7 8" id="KW-0472">Membrane</keyword>
<comment type="similarity">
    <text evidence="2">Belongs to the MreD family.</text>
</comment>
<dbReference type="InterPro" id="IPR007227">
    <property type="entry name" value="Cell_shape_determining_MreD"/>
</dbReference>
<organism evidence="9 10">
    <name type="scientific">Marininema mesophilum</name>
    <dbReference type="NCBI Taxonomy" id="1048340"/>
    <lineage>
        <taxon>Bacteria</taxon>
        <taxon>Bacillati</taxon>
        <taxon>Bacillota</taxon>
        <taxon>Bacilli</taxon>
        <taxon>Bacillales</taxon>
        <taxon>Thermoactinomycetaceae</taxon>
        <taxon>Marininema</taxon>
    </lineage>
</organism>
<evidence type="ECO:0000256" key="4">
    <source>
        <dbReference type="ARBA" id="ARBA00022692"/>
    </source>
</evidence>
<keyword evidence="5" id="KW-0133">Cell shape</keyword>
<gene>
    <name evidence="9" type="ORF">SAMN05444487_10290</name>
</gene>
<keyword evidence="4 8" id="KW-0812">Transmembrane</keyword>
<name>A0A1H2S3R7_9BACL</name>
<feature type="transmembrane region" description="Helical" evidence="8">
    <location>
        <begin position="101"/>
        <end position="124"/>
    </location>
</feature>
<proteinExistence type="inferred from homology"/>
<evidence type="ECO:0000313" key="10">
    <source>
        <dbReference type="Proteomes" id="UP000198534"/>
    </source>
</evidence>
<keyword evidence="3" id="KW-1003">Cell membrane</keyword>
<evidence type="ECO:0000256" key="5">
    <source>
        <dbReference type="ARBA" id="ARBA00022960"/>
    </source>
</evidence>
<dbReference type="GO" id="GO:0008360">
    <property type="term" value="P:regulation of cell shape"/>
    <property type="evidence" value="ECO:0007669"/>
    <property type="project" value="UniProtKB-KW"/>
</dbReference>
<dbReference type="Proteomes" id="UP000198534">
    <property type="component" value="Unassembled WGS sequence"/>
</dbReference>
<feature type="transmembrane region" description="Helical" evidence="8">
    <location>
        <begin position="34"/>
        <end position="50"/>
    </location>
</feature>
<feature type="transmembrane region" description="Helical" evidence="8">
    <location>
        <begin position="57"/>
        <end position="81"/>
    </location>
</feature>
<dbReference type="AlphaFoldDB" id="A0A1H2S3R7"/>
<keyword evidence="6 8" id="KW-1133">Transmembrane helix</keyword>
<evidence type="ECO:0000313" key="9">
    <source>
        <dbReference type="EMBL" id="SDW26150.1"/>
    </source>
</evidence>
<comment type="subcellular location">
    <subcellularLocation>
        <location evidence="1">Cell membrane</location>
        <topology evidence="1">Multi-pass membrane protein</topology>
    </subcellularLocation>
</comment>
<dbReference type="GO" id="GO:0005886">
    <property type="term" value="C:plasma membrane"/>
    <property type="evidence" value="ECO:0007669"/>
    <property type="project" value="UniProtKB-SubCell"/>
</dbReference>